<proteinExistence type="predicted"/>
<dbReference type="InterPro" id="IPR021778">
    <property type="entry name" value="Se/S_carrier-like"/>
</dbReference>
<protein>
    <recommendedName>
        <fullName evidence="1">Putative Se/S carrier protein-like domain-containing protein</fullName>
    </recommendedName>
</protein>
<reference evidence="2 3" key="1">
    <citation type="submission" date="2018-06" db="EMBL/GenBank/DDBJ databases">
        <authorList>
            <person name="Strepis N."/>
        </authorList>
    </citation>
    <scope>NUCLEOTIDE SEQUENCE [LARGE SCALE GENOMIC DNA]</scope>
    <source>
        <strain evidence="2">LUCI</strain>
    </source>
</reference>
<dbReference type="Proteomes" id="UP000277811">
    <property type="component" value="Unassembled WGS sequence"/>
</dbReference>
<keyword evidence="3" id="KW-1185">Reference proteome</keyword>
<evidence type="ECO:0000313" key="2">
    <source>
        <dbReference type="EMBL" id="VBB07518.1"/>
    </source>
</evidence>
<dbReference type="EMBL" id="UPPP01000075">
    <property type="protein sequence ID" value="VBB07518.1"/>
    <property type="molecule type" value="Genomic_DNA"/>
</dbReference>
<feature type="domain" description="Putative Se/S carrier protein-like" evidence="1">
    <location>
        <begin position="8"/>
        <end position="73"/>
    </location>
</feature>
<sequence>MYAEYNRLLTFDSVHQAIKAEQLLIQTGCDVMVIPTPREIDVSCGQCLLFSSADESRIRKAIEKGQVRWSKLFRRDGNNRVYELLADYEG</sequence>
<accession>A0A498REA3</accession>
<gene>
    <name evidence="2" type="ORF">LUCI_2767</name>
</gene>
<dbReference type="AlphaFoldDB" id="A0A498REA3"/>
<dbReference type="Pfam" id="PF11823">
    <property type="entry name" value="Se_S_carrier"/>
    <property type="match status" value="1"/>
</dbReference>
<organism evidence="2 3">
    <name type="scientific">Lucifera butyrica</name>
    <dbReference type="NCBI Taxonomy" id="1351585"/>
    <lineage>
        <taxon>Bacteria</taxon>
        <taxon>Bacillati</taxon>
        <taxon>Bacillota</taxon>
        <taxon>Negativicutes</taxon>
        <taxon>Veillonellales</taxon>
        <taxon>Veillonellaceae</taxon>
        <taxon>Lucifera</taxon>
    </lineage>
</organism>
<name>A0A498REA3_9FIRM</name>
<evidence type="ECO:0000313" key="3">
    <source>
        <dbReference type="Proteomes" id="UP000277811"/>
    </source>
</evidence>
<evidence type="ECO:0000259" key="1">
    <source>
        <dbReference type="Pfam" id="PF11823"/>
    </source>
</evidence>